<keyword evidence="1" id="KW-0059">Arsenical resistance</keyword>
<accession>A0A1I4WIK2</accession>
<dbReference type="Pfam" id="PF01451">
    <property type="entry name" value="LMWPc"/>
    <property type="match status" value="1"/>
</dbReference>
<dbReference type="InterPro" id="IPR036196">
    <property type="entry name" value="Ptyr_pPase_sf"/>
</dbReference>
<evidence type="ECO:0000256" key="1">
    <source>
        <dbReference type="ARBA" id="ARBA00022849"/>
    </source>
</evidence>
<dbReference type="PANTHER" id="PTHR43428:SF1">
    <property type="entry name" value="ARSENATE REDUCTASE"/>
    <property type="match status" value="1"/>
</dbReference>
<protein>
    <submittedName>
        <fullName evidence="3">Protein-tyrosine-phosphatase</fullName>
    </submittedName>
</protein>
<name>A0A1I4WIK2_9HYPH</name>
<dbReference type="GO" id="GO:0046685">
    <property type="term" value="P:response to arsenic-containing substance"/>
    <property type="evidence" value="ECO:0007669"/>
    <property type="project" value="UniProtKB-KW"/>
</dbReference>
<keyword evidence="4" id="KW-1185">Reference proteome</keyword>
<evidence type="ECO:0000259" key="2">
    <source>
        <dbReference type="SMART" id="SM00226"/>
    </source>
</evidence>
<dbReference type="EMBL" id="PJNW01000008">
    <property type="protein sequence ID" value="PKR89113.1"/>
    <property type="molecule type" value="Genomic_DNA"/>
</dbReference>
<dbReference type="Gene3D" id="3.40.50.2300">
    <property type="match status" value="1"/>
</dbReference>
<dbReference type="InterPro" id="IPR023485">
    <property type="entry name" value="Ptyr_pPase"/>
</dbReference>
<dbReference type="PANTHER" id="PTHR43428">
    <property type="entry name" value="ARSENATE REDUCTASE"/>
    <property type="match status" value="1"/>
</dbReference>
<dbReference type="SMART" id="SM00226">
    <property type="entry name" value="LMWPc"/>
    <property type="match status" value="1"/>
</dbReference>
<proteinExistence type="predicted"/>
<dbReference type="AlphaFoldDB" id="A0A1I4WIK2"/>
<gene>
    <name evidence="3" type="ORF">CXZ10_11395</name>
</gene>
<evidence type="ECO:0000313" key="4">
    <source>
        <dbReference type="Proteomes" id="UP000233491"/>
    </source>
</evidence>
<dbReference type="Proteomes" id="UP000233491">
    <property type="component" value="Unassembled WGS sequence"/>
</dbReference>
<dbReference type="CDD" id="cd16345">
    <property type="entry name" value="LMWP_ArsC"/>
    <property type="match status" value="1"/>
</dbReference>
<reference evidence="3 4" key="1">
    <citation type="submission" date="2017-12" db="EMBL/GenBank/DDBJ databases">
        <title>Anaerobic carbon monoxide metabolism by Pleomorphomonas carboxyditropha sp. nov., a new mesophilic hydrogenogenic carboxidotroph.</title>
        <authorList>
            <person name="Esquivel-Elizondo S."/>
            <person name="Krajmalnik-Brown R."/>
        </authorList>
    </citation>
    <scope>NUCLEOTIDE SEQUENCE [LARGE SCALE GENOMIC DNA]</scope>
    <source>
        <strain evidence="3 4">R5-392</strain>
    </source>
</reference>
<sequence>MTDDVGPETEAKQPGAVLFACSFNAVRSPMAAAIARHLFPGKIFVDSAGARRGELDPFAVTVMDEIGLDISHHRPQTFEDLEDSNFDLIVSLAPEAHHKAIEYTRYNSVEAEYWPTADPTLATGSRERILDEYRAVRDQLMARIKARLGWTPAFEPRREGVREEGAAAENG</sequence>
<feature type="domain" description="Phosphotyrosine protein phosphatase I" evidence="2">
    <location>
        <begin position="15"/>
        <end position="150"/>
    </location>
</feature>
<evidence type="ECO:0000313" key="3">
    <source>
        <dbReference type="EMBL" id="PKR89113.1"/>
    </source>
</evidence>
<dbReference type="SUPFAM" id="SSF52788">
    <property type="entry name" value="Phosphotyrosine protein phosphatases I"/>
    <property type="match status" value="1"/>
</dbReference>
<dbReference type="OrthoDB" id="9799372at2"/>
<dbReference type="RefSeq" id="WP_101289351.1">
    <property type="nucleotide sequence ID" value="NZ_FOUQ01000017.1"/>
</dbReference>
<organism evidence="3 4">
    <name type="scientific">Pleomorphomonas diazotrophica</name>
    <dbReference type="NCBI Taxonomy" id="1166257"/>
    <lineage>
        <taxon>Bacteria</taxon>
        <taxon>Pseudomonadati</taxon>
        <taxon>Pseudomonadota</taxon>
        <taxon>Alphaproteobacteria</taxon>
        <taxon>Hyphomicrobiales</taxon>
        <taxon>Pleomorphomonadaceae</taxon>
        <taxon>Pleomorphomonas</taxon>
    </lineage>
</organism>
<comment type="caution">
    <text evidence="3">The sequence shown here is derived from an EMBL/GenBank/DDBJ whole genome shotgun (WGS) entry which is preliminary data.</text>
</comment>